<evidence type="ECO:0000313" key="1">
    <source>
        <dbReference type="EMBL" id="STC94346.1"/>
    </source>
</evidence>
<evidence type="ECO:0000313" key="2">
    <source>
        <dbReference type="Proteomes" id="UP000255224"/>
    </source>
</evidence>
<protein>
    <submittedName>
        <fullName evidence="1">Uncharacterized protein</fullName>
    </submittedName>
</protein>
<gene>
    <name evidence="1" type="ORF">NCTC13533_01532</name>
</gene>
<proteinExistence type="predicted"/>
<dbReference type="AlphaFoldDB" id="A0A376DTV7"/>
<sequence>MKRICGSGYFFNLHYSTSWYRYGNQKWSNQVGVLHKTGTLNNINNIMQKIIFLFISSMVFSQNVGINNVTPSATLDIISSGSTNATKALRVSNSTPTEIFTIQNDGNVGINSPLAASNTAQLNINSGALTKSVLKLENLSNTKDKTISSGVSYNQFSNLVVDNNGNVFKQFDIRTTNAAASIFDGSYTATSAAATLTNLSGGNVIRFQILTPEFTLGTGDVVYADITWTRNAGFVVSNYGYDNSSATVNPMTITGVGTNNLTFDFLNGTDLIFSVNLTGSVGAGSNMGTLNYSITGSGATSVPFNVYYSFKSR</sequence>
<dbReference type="EMBL" id="UFVQ01000003">
    <property type="protein sequence ID" value="STC94346.1"/>
    <property type="molecule type" value="Genomic_DNA"/>
</dbReference>
<accession>A0A376DTV7</accession>
<dbReference type="Proteomes" id="UP000255224">
    <property type="component" value="Unassembled WGS sequence"/>
</dbReference>
<reference evidence="1 2" key="1">
    <citation type="submission" date="2018-06" db="EMBL/GenBank/DDBJ databases">
        <authorList>
            <consortium name="Pathogen Informatics"/>
            <person name="Doyle S."/>
        </authorList>
    </citation>
    <scope>NUCLEOTIDE SEQUENCE [LARGE SCALE GENOMIC DNA]</scope>
    <source>
        <strain evidence="1 2">NCTC13533</strain>
    </source>
</reference>
<organism evidence="1 2">
    <name type="scientific">Chryseobacterium carnipullorum</name>
    <dbReference type="NCBI Taxonomy" id="1124835"/>
    <lineage>
        <taxon>Bacteria</taxon>
        <taxon>Pseudomonadati</taxon>
        <taxon>Bacteroidota</taxon>
        <taxon>Flavobacteriia</taxon>
        <taxon>Flavobacteriales</taxon>
        <taxon>Weeksellaceae</taxon>
        <taxon>Chryseobacterium group</taxon>
        <taxon>Chryseobacterium</taxon>
    </lineage>
</organism>
<name>A0A376DTV7_CHRCU</name>